<sequence>MFRSNLHHSNTRAFSFLRNGFVVVLAAGILSTASQAQSGRFNIQQVGDALTSYGKNTVNDNGNTYYTVQCGHDSWKSSVMVSLSPNGNVIWLALNLVELPSRLSPTAMSNLLKKNTDLGPVFFSIGGNSLRISSPVPNSDMSEKKLKAYLEQLVNLAVDNHDLWDTKTLEATSRVSALTHPGPTLALVQNAFRRPKPHTEQQAQQ</sequence>
<dbReference type="SUPFAM" id="SSF69635">
    <property type="entry name" value="Type III secretory system chaperone-like"/>
    <property type="match status" value="1"/>
</dbReference>
<name>A0AAU7DN13_9BACT</name>
<accession>A0AAU7DN13</accession>
<dbReference type="AlphaFoldDB" id="A0AAU7DN13"/>
<dbReference type="Gene3D" id="3.30.1460.10">
    <property type="match status" value="1"/>
</dbReference>
<proteinExistence type="predicted"/>
<dbReference type="EMBL" id="CP121196">
    <property type="protein sequence ID" value="XBH18678.1"/>
    <property type="molecule type" value="Genomic_DNA"/>
</dbReference>
<evidence type="ECO:0000313" key="2">
    <source>
        <dbReference type="EMBL" id="XBH18678.1"/>
    </source>
</evidence>
<protein>
    <recommendedName>
        <fullName evidence="3">Tir chaperone protein (CesT) family protein</fullName>
    </recommendedName>
</protein>
<feature type="signal peptide" evidence="1">
    <location>
        <begin position="1"/>
        <end position="36"/>
    </location>
</feature>
<feature type="chain" id="PRO_5043941274" description="Tir chaperone protein (CesT) family protein" evidence="1">
    <location>
        <begin position="37"/>
        <end position="205"/>
    </location>
</feature>
<evidence type="ECO:0008006" key="3">
    <source>
        <dbReference type="Google" id="ProtNLM"/>
    </source>
</evidence>
<reference evidence="2" key="1">
    <citation type="submission" date="2023-03" db="EMBL/GenBank/DDBJ databases">
        <title>Edaphobacter sp.</title>
        <authorList>
            <person name="Huber K.J."/>
            <person name="Papendorf J."/>
            <person name="Pilke C."/>
            <person name="Bunk B."/>
            <person name="Sproeer C."/>
            <person name="Pester M."/>
        </authorList>
    </citation>
    <scope>NUCLEOTIDE SEQUENCE</scope>
    <source>
        <strain evidence="2">DSM 110680</strain>
    </source>
</reference>
<keyword evidence="1" id="KW-0732">Signal</keyword>
<organism evidence="2">
    <name type="scientific">Telmatobacter sp. DSM 110680</name>
    <dbReference type="NCBI Taxonomy" id="3036704"/>
    <lineage>
        <taxon>Bacteria</taxon>
        <taxon>Pseudomonadati</taxon>
        <taxon>Acidobacteriota</taxon>
        <taxon>Terriglobia</taxon>
        <taxon>Terriglobales</taxon>
        <taxon>Acidobacteriaceae</taxon>
        <taxon>Telmatobacter</taxon>
    </lineage>
</organism>
<evidence type="ECO:0000256" key="1">
    <source>
        <dbReference type="SAM" id="SignalP"/>
    </source>
</evidence>
<gene>
    <name evidence="2" type="ORF">P8935_05045</name>
</gene>
<dbReference type="RefSeq" id="WP_348263904.1">
    <property type="nucleotide sequence ID" value="NZ_CP121196.1"/>
</dbReference>